<evidence type="ECO:0000313" key="1">
    <source>
        <dbReference type="EMBL" id="MEQ2245847.1"/>
    </source>
</evidence>
<evidence type="ECO:0000313" key="2">
    <source>
        <dbReference type="Proteomes" id="UP001482620"/>
    </source>
</evidence>
<dbReference type="EMBL" id="JAHRIQ010074664">
    <property type="protein sequence ID" value="MEQ2245847.1"/>
    <property type="molecule type" value="Genomic_DNA"/>
</dbReference>
<comment type="caution">
    <text evidence="1">The sequence shown here is derived from an EMBL/GenBank/DDBJ whole genome shotgun (WGS) entry which is preliminary data.</text>
</comment>
<gene>
    <name evidence="1" type="ORF">ILYODFUR_032162</name>
</gene>
<sequence>MSYCVCVWSISCTVPQRKALQRVINAAQKIVGSPLPNNFTVPTVFEKPRRLIYKILHTIYSRSLYKPKRRTAASGFPFLKHSCISVFAYKVLPHVLPSIRPHSTINGQCKAHLG</sequence>
<organism evidence="1 2">
    <name type="scientific">Ilyodon furcidens</name>
    <name type="common">goldbreast splitfin</name>
    <dbReference type="NCBI Taxonomy" id="33524"/>
    <lineage>
        <taxon>Eukaryota</taxon>
        <taxon>Metazoa</taxon>
        <taxon>Chordata</taxon>
        <taxon>Craniata</taxon>
        <taxon>Vertebrata</taxon>
        <taxon>Euteleostomi</taxon>
        <taxon>Actinopterygii</taxon>
        <taxon>Neopterygii</taxon>
        <taxon>Teleostei</taxon>
        <taxon>Neoteleostei</taxon>
        <taxon>Acanthomorphata</taxon>
        <taxon>Ovalentaria</taxon>
        <taxon>Atherinomorphae</taxon>
        <taxon>Cyprinodontiformes</taxon>
        <taxon>Goodeidae</taxon>
        <taxon>Ilyodon</taxon>
    </lineage>
</organism>
<protein>
    <submittedName>
        <fullName evidence="1">Uncharacterized protein</fullName>
    </submittedName>
</protein>
<name>A0ABV0UMM2_9TELE</name>
<reference evidence="1 2" key="1">
    <citation type="submission" date="2021-06" db="EMBL/GenBank/DDBJ databases">
        <authorList>
            <person name="Palmer J.M."/>
        </authorList>
    </citation>
    <scope>NUCLEOTIDE SEQUENCE [LARGE SCALE GENOMIC DNA]</scope>
    <source>
        <strain evidence="2">if_2019</strain>
        <tissue evidence="1">Muscle</tissue>
    </source>
</reference>
<keyword evidence="2" id="KW-1185">Reference proteome</keyword>
<dbReference type="Proteomes" id="UP001482620">
    <property type="component" value="Unassembled WGS sequence"/>
</dbReference>
<accession>A0ABV0UMM2</accession>
<proteinExistence type="predicted"/>